<dbReference type="SMART" id="SM00448">
    <property type="entry name" value="REC"/>
    <property type="match status" value="1"/>
</dbReference>
<dbReference type="PANTHER" id="PTHR44591">
    <property type="entry name" value="STRESS RESPONSE REGULATOR PROTEIN 1"/>
    <property type="match status" value="1"/>
</dbReference>
<keyword evidence="5" id="KW-1185">Reference proteome</keyword>
<evidence type="ECO:0000313" key="4">
    <source>
        <dbReference type="EMBL" id="MBB1245092.1"/>
    </source>
</evidence>
<accession>A0ABR6EIC3</accession>
<dbReference type="CDD" id="cd17574">
    <property type="entry name" value="REC_OmpR"/>
    <property type="match status" value="1"/>
</dbReference>
<keyword evidence="1 2" id="KW-0597">Phosphoprotein</keyword>
<gene>
    <name evidence="4" type="ORF">GL263_16165</name>
</gene>
<dbReference type="InterPro" id="IPR001789">
    <property type="entry name" value="Sig_transdc_resp-reg_receiver"/>
</dbReference>
<reference evidence="5" key="1">
    <citation type="journal article" date="2020" name="Syst. Appl. Microbiol.">
        <title>Streptomyces alkaliterrae sp. nov., isolated from an alkaline soil, and emended descriptions of Streptomyces alkaliphilus, Streptomyces calidiresistens and Streptomyces durbertensis.</title>
        <authorList>
            <person name="Swiecimska M."/>
            <person name="Golinska P."/>
            <person name="Nouioui I."/>
            <person name="Wypij M."/>
            <person name="Rai M."/>
            <person name="Sangal V."/>
            <person name="Goodfellow M."/>
        </authorList>
    </citation>
    <scope>NUCLEOTIDE SEQUENCE [LARGE SCALE GENOMIC DNA]</scope>
    <source>
        <strain evidence="5">DSM 104538</strain>
    </source>
</reference>
<dbReference type="InterPro" id="IPR011006">
    <property type="entry name" value="CheY-like_superfamily"/>
</dbReference>
<feature type="modified residue" description="4-aspartylphosphate" evidence="2">
    <location>
        <position position="87"/>
    </location>
</feature>
<evidence type="ECO:0000313" key="5">
    <source>
        <dbReference type="Proteomes" id="UP000766698"/>
    </source>
</evidence>
<dbReference type="EMBL" id="WMLF01000233">
    <property type="protein sequence ID" value="MBB1245092.1"/>
    <property type="molecule type" value="Genomic_DNA"/>
</dbReference>
<sequence length="171" mass="18483">MYTIIPCRPTRPAARARFSSFFEVRPVLLWSVKRTPPRLLVVDDEPHPREMLAQTFRLAGYRVTCAAGGVQALNAAVAEPPDLVVLDVGLPDLDGWEVARQLRRLGCGGPVLFLTTAPVPAAADDPLGEFGGRRGDALIPKPPPLEDVVRWVSEALTEAEPRIGAEDRGAG</sequence>
<evidence type="ECO:0000259" key="3">
    <source>
        <dbReference type="PROSITE" id="PS50110"/>
    </source>
</evidence>
<dbReference type="InterPro" id="IPR050595">
    <property type="entry name" value="Bact_response_regulator"/>
</dbReference>
<evidence type="ECO:0000256" key="2">
    <source>
        <dbReference type="PROSITE-ProRule" id="PRU00169"/>
    </source>
</evidence>
<dbReference type="Pfam" id="PF00072">
    <property type="entry name" value="Response_reg"/>
    <property type="match status" value="1"/>
</dbReference>
<comment type="caution">
    <text evidence="4">The sequence shown here is derived from an EMBL/GenBank/DDBJ whole genome shotgun (WGS) entry which is preliminary data.</text>
</comment>
<organism evidence="4 5">
    <name type="scientific">Streptomyces durbertensis</name>
    <dbReference type="NCBI Taxonomy" id="2448886"/>
    <lineage>
        <taxon>Bacteria</taxon>
        <taxon>Bacillati</taxon>
        <taxon>Actinomycetota</taxon>
        <taxon>Actinomycetes</taxon>
        <taxon>Kitasatosporales</taxon>
        <taxon>Streptomycetaceae</taxon>
        <taxon>Streptomyces</taxon>
    </lineage>
</organism>
<protein>
    <submittedName>
        <fullName evidence="4">Response regulator</fullName>
    </submittedName>
</protein>
<dbReference type="Gene3D" id="3.40.50.2300">
    <property type="match status" value="1"/>
</dbReference>
<dbReference type="SUPFAM" id="SSF52172">
    <property type="entry name" value="CheY-like"/>
    <property type="match status" value="1"/>
</dbReference>
<evidence type="ECO:0000256" key="1">
    <source>
        <dbReference type="ARBA" id="ARBA00022553"/>
    </source>
</evidence>
<feature type="domain" description="Response regulatory" evidence="3">
    <location>
        <begin position="38"/>
        <end position="156"/>
    </location>
</feature>
<proteinExistence type="predicted"/>
<dbReference type="PANTHER" id="PTHR44591:SF23">
    <property type="entry name" value="CHEY SUBFAMILY"/>
    <property type="match status" value="1"/>
</dbReference>
<dbReference type="PROSITE" id="PS50110">
    <property type="entry name" value="RESPONSE_REGULATORY"/>
    <property type="match status" value="1"/>
</dbReference>
<dbReference type="Proteomes" id="UP000766698">
    <property type="component" value="Unassembled WGS sequence"/>
</dbReference>
<name>A0ABR6EIC3_9ACTN</name>